<sequence length="114" mass="13214">MVFLTTVLWLRNPVIFCYFRIQEVLKHAQHFRRRKNRCYLMAIRAVTRTFMMCTGTRKLKKLNPRTLSAARPSHPGAPVLTHVQRVAPGCLLVEEAFRVFVETCNSVPVAFSEH</sequence>
<dbReference type="InParanoid" id="A0A6P6E6D3"/>
<organism evidence="1 2">
    <name type="scientific">Octodon degus</name>
    <name type="common">Degu</name>
    <name type="synonym">Sciurus degus</name>
    <dbReference type="NCBI Taxonomy" id="10160"/>
    <lineage>
        <taxon>Eukaryota</taxon>
        <taxon>Metazoa</taxon>
        <taxon>Chordata</taxon>
        <taxon>Craniata</taxon>
        <taxon>Vertebrata</taxon>
        <taxon>Euteleostomi</taxon>
        <taxon>Mammalia</taxon>
        <taxon>Eutheria</taxon>
        <taxon>Euarchontoglires</taxon>
        <taxon>Glires</taxon>
        <taxon>Rodentia</taxon>
        <taxon>Hystricomorpha</taxon>
        <taxon>Octodontidae</taxon>
        <taxon>Octodon</taxon>
    </lineage>
</organism>
<dbReference type="AlphaFoldDB" id="A0A6P6E6D3"/>
<gene>
    <name evidence="2" type="primary">LOC111815875</name>
</gene>
<dbReference type="GeneID" id="111815875"/>
<dbReference type="InterPro" id="IPR035566">
    <property type="entry name" value="Ribosomal_protein_bL20_C"/>
</dbReference>
<evidence type="ECO:0000313" key="2">
    <source>
        <dbReference type="RefSeq" id="XP_023567820.1"/>
    </source>
</evidence>
<dbReference type="SUPFAM" id="SSF74731">
    <property type="entry name" value="Ribosomal protein L20"/>
    <property type="match status" value="1"/>
</dbReference>
<evidence type="ECO:0000313" key="1">
    <source>
        <dbReference type="Proteomes" id="UP000515203"/>
    </source>
</evidence>
<name>A0A6P6E6D3_OCTDE</name>
<protein>
    <submittedName>
        <fullName evidence="2">39S ribosomal protein L20, mitochondrial-like</fullName>
    </submittedName>
</protein>
<accession>A0A6P6E6D3</accession>
<dbReference type="Proteomes" id="UP000515203">
    <property type="component" value="Unplaced"/>
</dbReference>
<dbReference type="OrthoDB" id="10251781at2759"/>
<proteinExistence type="predicted"/>
<keyword evidence="1" id="KW-1185">Reference proteome</keyword>
<reference evidence="2" key="1">
    <citation type="submission" date="2025-08" db="UniProtKB">
        <authorList>
            <consortium name="RefSeq"/>
        </authorList>
    </citation>
    <scope>IDENTIFICATION</scope>
</reference>
<dbReference type="RefSeq" id="XP_023567820.1">
    <property type="nucleotide sequence ID" value="XM_023712052.1"/>
</dbReference>